<dbReference type="AlphaFoldDB" id="A0AAV2R5H3"/>
<keyword evidence="2" id="KW-1185">Reference proteome</keyword>
<comment type="caution">
    <text evidence="1">The sequence shown here is derived from an EMBL/GenBank/DDBJ whole genome shotgun (WGS) entry which is preliminary data.</text>
</comment>
<proteinExistence type="predicted"/>
<evidence type="ECO:0000313" key="1">
    <source>
        <dbReference type="EMBL" id="CAL4114144.1"/>
    </source>
</evidence>
<dbReference type="EMBL" id="CAXKWB010015623">
    <property type="protein sequence ID" value="CAL4114144.1"/>
    <property type="molecule type" value="Genomic_DNA"/>
</dbReference>
<organism evidence="1 2">
    <name type="scientific">Meganyctiphanes norvegica</name>
    <name type="common">Northern krill</name>
    <name type="synonym">Thysanopoda norvegica</name>
    <dbReference type="NCBI Taxonomy" id="48144"/>
    <lineage>
        <taxon>Eukaryota</taxon>
        <taxon>Metazoa</taxon>
        <taxon>Ecdysozoa</taxon>
        <taxon>Arthropoda</taxon>
        <taxon>Crustacea</taxon>
        <taxon>Multicrustacea</taxon>
        <taxon>Malacostraca</taxon>
        <taxon>Eumalacostraca</taxon>
        <taxon>Eucarida</taxon>
        <taxon>Euphausiacea</taxon>
        <taxon>Euphausiidae</taxon>
        <taxon>Meganyctiphanes</taxon>
    </lineage>
</organism>
<reference evidence="1 2" key="1">
    <citation type="submission" date="2024-05" db="EMBL/GenBank/DDBJ databases">
        <authorList>
            <person name="Wallberg A."/>
        </authorList>
    </citation>
    <scope>NUCLEOTIDE SEQUENCE [LARGE SCALE GENOMIC DNA]</scope>
</reference>
<name>A0AAV2R5H3_MEGNR</name>
<dbReference type="Proteomes" id="UP001497623">
    <property type="component" value="Unassembled WGS sequence"/>
</dbReference>
<accession>A0AAV2R5H3</accession>
<feature type="non-terminal residue" evidence="1">
    <location>
        <position position="126"/>
    </location>
</feature>
<gene>
    <name evidence="1" type="ORF">MNOR_LOCUS20318</name>
</gene>
<evidence type="ECO:0000313" key="2">
    <source>
        <dbReference type="Proteomes" id="UP001497623"/>
    </source>
</evidence>
<sequence>IHETRSIHLQLLGCVEEVQQATERREIIHGCHKLQNMIENTSYILKNIEEKEPLLKVSHQLSNAGAGADAHAGASEVSGVDMGVGAGADVGEGEDVGAQPVIYLDLQADGRPLGRVRIQLTCGPRR</sequence>
<protein>
    <submittedName>
        <fullName evidence="1">Uncharacterized protein</fullName>
    </submittedName>
</protein>
<feature type="non-terminal residue" evidence="1">
    <location>
        <position position="1"/>
    </location>
</feature>